<dbReference type="RefSeq" id="WP_085069920.1">
    <property type="nucleotide sequence ID" value="NZ_CP019706.1"/>
</dbReference>
<evidence type="ECO:0000313" key="2">
    <source>
        <dbReference type="Proteomes" id="UP000192900"/>
    </source>
</evidence>
<dbReference type="InterPro" id="IPR020037">
    <property type="entry name" value="DUF4312"/>
</dbReference>
<dbReference type="NCBIfam" id="TIGR03578">
    <property type="entry name" value="EF_0831"/>
    <property type="match status" value="1"/>
</dbReference>
<gene>
    <name evidence="1" type="ORF">B1H58_10135</name>
</gene>
<organism evidence="1 2">
    <name type="scientific">Pantoea alhagi</name>
    <dbReference type="NCBI Taxonomy" id="1891675"/>
    <lineage>
        <taxon>Bacteria</taxon>
        <taxon>Pseudomonadati</taxon>
        <taxon>Pseudomonadota</taxon>
        <taxon>Gammaproteobacteria</taxon>
        <taxon>Enterobacterales</taxon>
        <taxon>Erwiniaceae</taxon>
        <taxon>Pantoea</taxon>
    </lineage>
</organism>
<proteinExistence type="predicted"/>
<reference evidence="1 2" key="1">
    <citation type="submission" date="2017-02" db="EMBL/GenBank/DDBJ databases">
        <title>Complete genome sequence of the drought resistance-promoting endophyte Pantoea alhagi LTYR-11Z.</title>
        <authorList>
            <person name="Zhang L."/>
        </authorList>
    </citation>
    <scope>NUCLEOTIDE SEQUENCE [LARGE SCALE GENOMIC DNA]</scope>
    <source>
        <strain evidence="1 2">LTYR-11Z</strain>
    </source>
</reference>
<dbReference type="STRING" id="1891675.B1H58_10135"/>
<sequence>MKQQFTTSVLVNGKGDTQSRAFADALSHVQHKVLQSTQKVLLRIEPQDVKVIRAQQSVRKEKFLFFFLPRERRSYSVELEITVNVTVIDTDKVEFTIAQ</sequence>
<accession>A0A1W6B5H1</accession>
<dbReference type="OrthoDB" id="6433960at2"/>
<keyword evidence="2" id="KW-1185">Reference proteome</keyword>
<dbReference type="AlphaFoldDB" id="A0A1W6B5H1"/>
<evidence type="ECO:0000313" key="1">
    <source>
        <dbReference type="EMBL" id="ARJ42340.1"/>
    </source>
</evidence>
<protein>
    <submittedName>
        <fullName evidence="1">Cytoplasmic protein</fullName>
    </submittedName>
</protein>
<dbReference type="KEGG" id="palh:B1H58_10135"/>
<dbReference type="Proteomes" id="UP000192900">
    <property type="component" value="Chromosome"/>
</dbReference>
<name>A0A1W6B5H1_9GAMM</name>
<dbReference type="Pfam" id="PF14189">
    <property type="entry name" value="DUF4312"/>
    <property type="match status" value="1"/>
</dbReference>
<dbReference type="EMBL" id="CP019706">
    <property type="protein sequence ID" value="ARJ42340.1"/>
    <property type="molecule type" value="Genomic_DNA"/>
</dbReference>